<proteinExistence type="predicted"/>
<keyword evidence="1" id="KW-1133">Transmembrane helix</keyword>
<keyword evidence="1" id="KW-0812">Transmembrane</keyword>
<dbReference type="Proteomes" id="UP001497512">
    <property type="component" value="Chromosome 5"/>
</dbReference>
<evidence type="ECO:0000313" key="3">
    <source>
        <dbReference type="Proteomes" id="UP001497512"/>
    </source>
</evidence>
<gene>
    <name evidence="2" type="ORF">CSSPTR1EN2_LOCUS17428</name>
</gene>
<organism evidence="2 3">
    <name type="scientific">Sphagnum troendelagicum</name>
    <dbReference type="NCBI Taxonomy" id="128251"/>
    <lineage>
        <taxon>Eukaryota</taxon>
        <taxon>Viridiplantae</taxon>
        <taxon>Streptophyta</taxon>
        <taxon>Embryophyta</taxon>
        <taxon>Bryophyta</taxon>
        <taxon>Sphagnophytina</taxon>
        <taxon>Sphagnopsida</taxon>
        <taxon>Sphagnales</taxon>
        <taxon>Sphagnaceae</taxon>
        <taxon>Sphagnum</taxon>
    </lineage>
</organism>
<reference evidence="2" key="1">
    <citation type="submission" date="2024-02" db="EMBL/GenBank/DDBJ databases">
        <authorList>
            <consortium name="ELIXIR-Norway"/>
            <consortium name="Elixir Norway"/>
        </authorList>
    </citation>
    <scope>NUCLEOTIDE SEQUENCE</scope>
</reference>
<keyword evidence="3" id="KW-1185">Reference proteome</keyword>
<feature type="transmembrane region" description="Helical" evidence="1">
    <location>
        <begin position="54"/>
        <end position="72"/>
    </location>
</feature>
<sequence>MQWSRGVVLLPSYRPPGPPTRNRASHVVSILQNESGFRDVEKGDKDHCRFHGEWTIHLIPVILLICILILYISSSDVPFEGHESLGNDVSNKIVEKSAITERHLQEASTLQAEEEHSFTELQNALGIKLEQQKLNLPSVPQMLLKGVVNSVH</sequence>
<protein>
    <submittedName>
        <fullName evidence="2">Uncharacterized protein</fullName>
    </submittedName>
</protein>
<evidence type="ECO:0000256" key="1">
    <source>
        <dbReference type="SAM" id="Phobius"/>
    </source>
</evidence>
<accession>A0ABP0UMN4</accession>
<evidence type="ECO:0000313" key="2">
    <source>
        <dbReference type="EMBL" id="CAK9225314.1"/>
    </source>
</evidence>
<keyword evidence="1" id="KW-0472">Membrane</keyword>
<dbReference type="EMBL" id="OZ019897">
    <property type="protein sequence ID" value="CAK9225314.1"/>
    <property type="molecule type" value="Genomic_DNA"/>
</dbReference>
<name>A0ABP0UMN4_9BRYO</name>